<feature type="transmembrane region" description="Helical" evidence="15">
    <location>
        <begin position="741"/>
        <end position="761"/>
    </location>
</feature>
<dbReference type="InterPro" id="IPR017871">
    <property type="entry name" value="ABC_transporter-like_CS"/>
</dbReference>
<dbReference type="GO" id="GO:0017085">
    <property type="term" value="P:response to insecticide"/>
    <property type="evidence" value="ECO:0007669"/>
    <property type="project" value="UniProtKB-ARBA"/>
</dbReference>
<dbReference type="AlphaFoldDB" id="A0A866WKL0"/>
<comment type="subcellular location">
    <subcellularLocation>
        <location evidence="1">Membrane</location>
        <topology evidence="1">Multi-pass membrane protein</topology>
    </subcellularLocation>
</comment>
<evidence type="ECO:0000259" key="16">
    <source>
        <dbReference type="PROSITE" id="PS50893"/>
    </source>
</evidence>
<dbReference type="GO" id="GO:0016887">
    <property type="term" value="F:ATP hydrolysis activity"/>
    <property type="evidence" value="ECO:0007669"/>
    <property type="project" value="InterPro"/>
</dbReference>
<evidence type="ECO:0000256" key="11">
    <source>
        <dbReference type="ARBA" id="ARBA00023136"/>
    </source>
</evidence>
<dbReference type="PANTHER" id="PTHR43394:SF27">
    <property type="entry name" value="ATP-DEPENDENT TRANSLOCASE ABCB1-LIKE"/>
    <property type="match status" value="1"/>
</dbReference>
<feature type="domain" description="ABC transporter" evidence="16">
    <location>
        <begin position="1017"/>
        <end position="1255"/>
    </location>
</feature>
<reference evidence="18" key="1">
    <citation type="journal article" name="Sci. Rep.">
        <title>Functional validation of DvABCB1 as a receptor of Cry3 toxins in western corn rootworm, Diabrotica virgifera virgifera.</title>
        <authorList>
            <person name="Niu X."/>
            <person name="Kassa A."/>
            <person name="Hasler J."/>
            <person name="Griffin S."/>
            <person name="Perez-Ortega C."/>
            <person name="Procyk L."/>
            <person name="Zhang J."/>
            <person name="Kapka-Kitzman D.M."/>
            <person name="Nelson M.E."/>
            <person name="Lu A."/>
        </authorList>
    </citation>
    <scope>NUCLEOTIDE SEQUENCE</scope>
</reference>
<keyword evidence="8" id="KW-0067">ATP-binding</keyword>
<evidence type="ECO:0000256" key="10">
    <source>
        <dbReference type="ARBA" id="ARBA00022989"/>
    </source>
</evidence>
<evidence type="ECO:0000256" key="15">
    <source>
        <dbReference type="SAM" id="Phobius"/>
    </source>
</evidence>
<evidence type="ECO:0000256" key="13">
    <source>
        <dbReference type="ARBA" id="ARBA00034018"/>
    </source>
</evidence>
<dbReference type="GO" id="GO:0090374">
    <property type="term" value="P:oligopeptide export from mitochondrion"/>
    <property type="evidence" value="ECO:0007669"/>
    <property type="project" value="TreeGrafter"/>
</dbReference>
<keyword evidence="11 15" id="KW-0472">Membrane</keyword>
<feature type="transmembrane region" description="Helical" evidence="15">
    <location>
        <begin position="333"/>
        <end position="353"/>
    </location>
</feature>
<feature type="transmembrane region" description="Helical" evidence="15">
    <location>
        <begin position="288"/>
        <end position="313"/>
    </location>
</feature>
<evidence type="ECO:0000256" key="6">
    <source>
        <dbReference type="ARBA" id="ARBA00022737"/>
    </source>
</evidence>
<dbReference type="EC" id="7.6.2.2" evidence="3"/>
<feature type="transmembrane region" description="Helical" evidence="15">
    <location>
        <begin position="817"/>
        <end position="835"/>
    </location>
</feature>
<keyword evidence="5 15" id="KW-0812">Transmembrane</keyword>
<dbReference type="CDD" id="cd18577">
    <property type="entry name" value="ABC_6TM_Pgp_ABCB1_D1_like"/>
    <property type="match status" value="1"/>
</dbReference>
<feature type="domain" description="ABC transporter" evidence="16">
    <location>
        <begin position="393"/>
        <end position="629"/>
    </location>
</feature>
<dbReference type="InterPro" id="IPR003439">
    <property type="entry name" value="ABC_transporter-like_ATP-bd"/>
</dbReference>
<evidence type="ECO:0000256" key="5">
    <source>
        <dbReference type="ARBA" id="ARBA00022692"/>
    </source>
</evidence>
<comment type="catalytic activity">
    <reaction evidence="13">
        <text>ATP + H2O + xenobioticSide 1 = ADP + phosphate + xenobioticSide 2.</text>
        <dbReference type="EC" id="7.6.2.2"/>
    </reaction>
</comment>
<dbReference type="GO" id="GO:0005524">
    <property type="term" value="F:ATP binding"/>
    <property type="evidence" value="ECO:0007669"/>
    <property type="project" value="UniProtKB-KW"/>
</dbReference>
<dbReference type="GO" id="GO:0097254">
    <property type="term" value="P:renal tubular secretion"/>
    <property type="evidence" value="ECO:0007669"/>
    <property type="project" value="UniProtKB-ARBA"/>
</dbReference>
<comment type="similarity">
    <text evidence="2">Belongs to the ABC transporter superfamily. ABCB family. Multidrug resistance exporter (TC 3.A.1.201) subfamily.</text>
</comment>
<dbReference type="FunFam" id="3.40.50.300:FF:000205">
    <property type="entry name" value="ABC transporter B family member 4"/>
    <property type="match status" value="1"/>
</dbReference>
<feature type="transmembrane region" description="Helical" evidence="15">
    <location>
        <begin position="695"/>
        <end position="721"/>
    </location>
</feature>
<organism evidence="18">
    <name type="scientific">Diabrotica virgifera</name>
    <name type="common">Western corn root beetle</name>
    <dbReference type="NCBI Taxonomy" id="50389"/>
    <lineage>
        <taxon>Eukaryota</taxon>
        <taxon>Metazoa</taxon>
        <taxon>Ecdysozoa</taxon>
        <taxon>Arthropoda</taxon>
        <taxon>Hexapoda</taxon>
        <taxon>Insecta</taxon>
        <taxon>Pterygota</taxon>
        <taxon>Neoptera</taxon>
        <taxon>Endopterygota</taxon>
        <taxon>Coleoptera</taxon>
        <taxon>Polyphaga</taxon>
        <taxon>Cucujiformia</taxon>
        <taxon>Chrysomeloidea</taxon>
        <taxon>Chrysomelidae</taxon>
        <taxon>Galerucinae</taxon>
        <taxon>Diabroticina</taxon>
        <taxon>Diabroticites</taxon>
        <taxon>Diabrotica</taxon>
    </lineage>
</organism>
<dbReference type="PANTHER" id="PTHR43394">
    <property type="entry name" value="ATP-DEPENDENT PERMEASE MDL1, MITOCHONDRIAL"/>
    <property type="match status" value="1"/>
</dbReference>
<dbReference type="FunFam" id="1.20.1560.10:FF:000018">
    <property type="entry name" value="ATP-binding cassette subfamily B member 11"/>
    <property type="match status" value="1"/>
</dbReference>
<accession>A0A866WKL0</accession>
<dbReference type="FunFam" id="1.20.1560.10:FF:000009">
    <property type="entry name" value="ABC transporter B family member 1"/>
    <property type="match status" value="1"/>
</dbReference>
<dbReference type="SUPFAM" id="SSF52540">
    <property type="entry name" value="P-loop containing nucleoside triphosphate hydrolases"/>
    <property type="match status" value="2"/>
</dbReference>
<feature type="compositionally biased region" description="Acidic residues" evidence="14">
    <location>
        <begin position="652"/>
        <end position="665"/>
    </location>
</feature>
<dbReference type="InterPro" id="IPR036640">
    <property type="entry name" value="ABC1_TM_sf"/>
</dbReference>
<keyword evidence="7" id="KW-0547">Nucleotide-binding</keyword>
<evidence type="ECO:0000256" key="9">
    <source>
        <dbReference type="ARBA" id="ARBA00022967"/>
    </source>
</evidence>
<dbReference type="Pfam" id="PF00005">
    <property type="entry name" value="ABC_tran"/>
    <property type="match status" value="2"/>
</dbReference>
<dbReference type="InterPro" id="IPR011527">
    <property type="entry name" value="ABC1_TM_dom"/>
</dbReference>
<keyword evidence="4" id="KW-0813">Transport</keyword>
<evidence type="ECO:0000256" key="8">
    <source>
        <dbReference type="ARBA" id="ARBA00022840"/>
    </source>
</evidence>
<feature type="transmembrane region" description="Helical" evidence="15">
    <location>
        <begin position="108"/>
        <end position="133"/>
    </location>
</feature>
<dbReference type="GO" id="GO:0008559">
    <property type="term" value="F:ABC-type xenobiotic transporter activity"/>
    <property type="evidence" value="ECO:0007669"/>
    <property type="project" value="UniProtKB-EC"/>
</dbReference>
<dbReference type="PROSITE" id="PS50929">
    <property type="entry name" value="ABC_TM1F"/>
    <property type="match status" value="2"/>
</dbReference>
<dbReference type="PROSITE" id="PS50893">
    <property type="entry name" value="ABC_TRANSPORTER_2"/>
    <property type="match status" value="2"/>
</dbReference>
<dbReference type="GO" id="GO:0015421">
    <property type="term" value="F:ABC-type oligopeptide transporter activity"/>
    <property type="evidence" value="ECO:0007669"/>
    <property type="project" value="TreeGrafter"/>
</dbReference>
<evidence type="ECO:0000256" key="3">
    <source>
        <dbReference type="ARBA" id="ARBA00012191"/>
    </source>
</evidence>
<dbReference type="FunFam" id="3.40.50.300:FF:000479">
    <property type="entry name" value="Multidrug resistance protein 1A"/>
    <property type="match status" value="1"/>
</dbReference>
<dbReference type="SMART" id="SM00382">
    <property type="entry name" value="AAA"/>
    <property type="match status" value="2"/>
</dbReference>
<keyword evidence="9" id="KW-1278">Translocase</keyword>
<evidence type="ECO:0000256" key="7">
    <source>
        <dbReference type="ARBA" id="ARBA00022741"/>
    </source>
</evidence>
<evidence type="ECO:0000256" key="4">
    <source>
        <dbReference type="ARBA" id="ARBA00022448"/>
    </source>
</evidence>
<feature type="domain" description="ABC transmembrane type-1" evidence="17">
    <location>
        <begin position="697"/>
        <end position="951"/>
    </location>
</feature>
<feature type="transmembrane region" description="Helical" evidence="15">
    <location>
        <begin position="48"/>
        <end position="66"/>
    </location>
</feature>
<sequence>MGTKKDDIKEKKTNALDAKFVKKKENETKIKPISFFGMFKYASKGDKLLMFIGTLSAVITGCLPPINTILFGELAGNAVQYAETLYNATLSQNEQAEAQEKFFDGIKFFALANSMVGVAMLCFSYLSTITFNYSSTKQIFQIRSDYLKSILNQDISWYDQNQTGDFASRMSDDLSKFEDGIGEKVPMFIHFQVLFVAAVGTALAKGWELALISLVAIPASLVSFGVINLLTTKLAKNEMEAYAASGSIAEEVFSLIRTVTAFGGQQKEIDRYKEHLVSARKNNIKRTMIVGIGFGLVYLLLYSSYALSLWYGVKLVLKDRFNPNASYTPANMVTIFFAVLSASLNFGAASTYLEMFAISKAAAAKIFNVIESKPDINLSKSNGAKLDHLKGNIQFKNVKFHYPSRPDIPVLQGLDIEINPGETVALVGSSGCGKSTVVQLIQRFYNAVSGEILVDGTNIQNLDLTWYRNNIGVVGQEPVLFGTTILENIRYGKEEATEEEIIEAAKKANAHAFIKLLPKGYNTLVGERGTQLSGGQKQRIAIARALVRKPTLLLLDEATSALDNASEAKVQEALDLASAECTTIIVAHRLSTIRGANKIIVLLEGTVVEQGTHDELISLTGEYFKLVTAQVASSNQIELSNDETETKGNNEAYEEYNDDDDDISDDEKNEIDDFKNGKKITLFSIMKLNAPEWPYILIAGVGSIVVGWGWPIFAVFFGSVLGTLAKYDTEYIETETTRYCIFFVIAGVICMISVFLQNYLLGIAGEKMTERIRTQMFTAIISQEMGFFDKKSNGVGALCAKLAGDSSSIQGATGQRVGAILQSLSTFGIAIALSMYYQWKLGLLMASFTPLMLVAIFIEKRNTTGLSEAREKSLQKSTKIAVEAVGNIRTVAGLVAEDKFQKSYITELKPHYKAALAAVHWRGLVFGLSRSLGYFAYAAAMYYGGFLIRDGLYYDKVFKVAQAQLMGTISIANSLAFTPNLNRGISAAKRIKSFLSRIPLIRDGPSSKPMNQVDGNIGYSNVEFFYPTRKNIQVLRGLTINIPKGSTVALVGESGCGKSTIIQLIERFYDPSSGDINLDEQNIKHITLSSLRSHLGIVPQEPNLFNKSIAENIAYGDNSRNVPIDEIIQAAKNANIHNFIVGLPNGYDTELGEKATQLSGGQKQRIAIARALVQNPKILLLDEATSALDTESEKVVQAALDEAKKGRTCITIAHRLTTIQDADIIYVIDKGIVVESGTHRELLNKNGFYYKLYTQKH</sequence>
<keyword evidence="12" id="KW-0325">Glycoprotein</keyword>
<dbReference type="Gene3D" id="3.40.50.300">
    <property type="entry name" value="P-loop containing nucleotide triphosphate hydrolases"/>
    <property type="match status" value="2"/>
</dbReference>
<dbReference type="InterPro" id="IPR039421">
    <property type="entry name" value="Type_1_exporter"/>
</dbReference>
<dbReference type="InterPro" id="IPR003593">
    <property type="entry name" value="AAA+_ATPase"/>
</dbReference>
<dbReference type="SUPFAM" id="SSF90123">
    <property type="entry name" value="ABC transporter transmembrane region"/>
    <property type="match status" value="2"/>
</dbReference>
<dbReference type="PROSITE" id="PS00211">
    <property type="entry name" value="ABC_TRANSPORTER_1"/>
    <property type="match status" value="2"/>
</dbReference>
<dbReference type="CDD" id="cd18578">
    <property type="entry name" value="ABC_6TM_Pgp_ABCB1_D2_like"/>
    <property type="match status" value="1"/>
</dbReference>
<dbReference type="GO" id="GO:0005743">
    <property type="term" value="C:mitochondrial inner membrane"/>
    <property type="evidence" value="ECO:0007669"/>
    <property type="project" value="TreeGrafter"/>
</dbReference>
<feature type="transmembrane region" description="Helical" evidence="15">
    <location>
        <begin position="841"/>
        <end position="858"/>
    </location>
</feature>
<dbReference type="InterPro" id="IPR027417">
    <property type="entry name" value="P-loop_NTPase"/>
</dbReference>
<proteinExistence type="evidence at transcript level"/>
<evidence type="ECO:0000256" key="2">
    <source>
        <dbReference type="ARBA" id="ARBA00007577"/>
    </source>
</evidence>
<evidence type="ECO:0000256" key="12">
    <source>
        <dbReference type="ARBA" id="ARBA00023180"/>
    </source>
</evidence>
<feature type="domain" description="ABC transmembrane type-1" evidence="17">
    <location>
        <begin position="51"/>
        <end position="357"/>
    </location>
</feature>
<evidence type="ECO:0000256" key="14">
    <source>
        <dbReference type="SAM" id="MobiDB-lite"/>
    </source>
</evidence>
<name>A0A866WKL0_DIAVI</name>
<dbReference type="EMBL" id="MN908591">
    <property type="protein sequence ID" value="QOE83899.1"/>
    <property type="molecule type" value="mRNA"/>
</dbReference>
<protein>
    <recommendedName>
        <fullName evidence="3">ABC-type xenobiotic transporter</fullName>
        <ecNumber evidence="3">7.6.2.2</ecNumber>
    </recommendedName>
</protein>
<feature type="transmembrane region" description="Helical" evidence="15">
    <location>
        <begin position="210"/>
        <end position="230"/>
    </location>
</feature>
<keyword evidence="6" id="KW-0677">Repeat</keyword>
<feature type="transmembrane region" description="Helical" evidence="15">
    <location>
        <begin position="185"/>
        <end position="204"/>
    </location>
</feature>
<dbReference type="Gene3D" id="1.20.1560.10">
    <property type="entry name" value="ABC transporter type 1, transmembrane domain"/>
    <property type="match status" value="1"/>
</dbReference>
<keyword evidence="10 15" id="KW-1133">Transmembrane helix</keyword>
<feature type="region of interest" description="Disordered" evidence="14">
    <location>
        <begin position="637"/>
        <end position="665"/>
    </location>
</feature>
<dbReference type="Pfam" id="PF00664">
    <property type="entry name" value="ABC_membrane"/>
    <property type="match status" value="2"/>
</dbReference>
<evidence type="ECO:0000259" key="17">
    <source>
        <dbReference type="PROSITE" id="PS50929"/>
    </source>
</evidence>
<evidence type="ECO:0000313" key="18">
    <source>
        <dbReference type="EMBL" id="QOE83899.1"/>
    </source>
</evidence>
<evidence type="ECO:0000256" key="1">
    <source>
        <dbReference type="ARBA" id="ARBA00004141"/>
    </source>
</evidence>
<dbReference type="CDD" id="cd03249">
    <property type="entry name" value="ABC_MTABC3_MDL1_MDL2"/>
    <property type="match status" value="2"/>
</dbReference>